<dbReference type="KEGG" id="scs:Sta7437_3252"/>
<evidence type="ECO:0000313" key="1">
    <source>
        <dbReference type="EMBL" id="AFZ36759.1"/>
    </source>
</evidence>
<dbReference type="RefSeq" id="WP_015194421.1">
    <property type="nucleotide sequence ID" value="NC_019748.1"/>
</dbReference>
<reference evidence="2" key="1">
    <citation type="journal article" date="2013" name="Proc. Natl. Acad. Sci. U.S.A.">
        <title>Improving the coverage of the cyanobacterial phylum using diversity-driven genome sequencing.</title>
        <authorList>
            <person name="Shih P.M."/>
            <person name="Wu D."/>
            <person name="Latifi A."/>
            <person name="Axen S.D."/>
            <person name="Fewer D.P."/>
            <person name="Talla E."/>
            <person name="Calteau A."/>
            <person name="Cai F."/>
            <person name="Tandeau de Marsac N."/>
            <person name="Rippka R."/>
            <person name="Herdman M."/>
            <person name="Sivonen K."/>
            <person name="Coursin T."/>
            <person name="Laurent T."/>
            <person name="Goodwin L."/>
            <person name="Nolan M."/>
            <person name="Davenport K.W."/>
            <person name="Han C.S."/>
            <person name="Rubin E.M."/>
            <person name="Eisen J.A."/>
            <person name="Woyke T."/>
            <person name="Gugger M."/>
            <person name="Kerfeld C.A."/>
        </authorList>
    </citation>
    <scope>NUCLEOTIDE SEQUENCE [LARGE SCALE GENOMIC DNA]</scope>
    <source>
        <strain evidence="2">ATCC 29371 / PCC 7437</strain>
    </source>
</reference>
<dbReference type="HOGENOM" id="CLU_184587_1_0_3"/>
<dbReference type="EMBL" id="CP003653">
    <property type="protein sequence ID" value="AFZ36759.1"/>
    <property type="molecule type" value="Genomic_DNA"/>
</dbReference>
<dbReference type="Proteomes" id="UP000010473">
    <property type="component" value="Chromosome"/>
</dbReference>
<protein>
    <submittedName>
        <fullName evidence="1">Uncharacterized protein</fullName>
    </submittedName>
</protein>
<dbReference type="OrthoDB" id="468366at2"/>
<dbReference type="AlphaFoldDB" id="K9XXH2"/>
<accession>K9XXH2</accession>
<name>K9XXH2_STAC7</name>
<proteinExistence type="predicted"/>
<gene>
    <name evidence="1" type="ordered locus">Sta7437_3252</name>
</gene>
<sequence length="81" mass="9496">MYIKSFFKLCLVMSLTYVTLGDEFLPQPYSSSSQKVRSEINEFLIGLLPNKEFNTLKNTTQTIQQFEQGEFSSFERRQTLQ</sequence>
<evidence type="ECO:0000313" key="2">
    <source>
        <dbReference type="Proteomes" id="UP000010473"/>
    </source>
</evidence>
<keyword evidence="2" id="KW-1185">Reference proteome</keyword>
<organism evidence="1 2">
    <name type="scientific">Stanieria cyanosphaera (strain ATCC 29371 / PCC 7437)</name>
    <dbReference type="NCBI Taxonomy" id="111780"/>
    <lineage>
        <taxon>Bacteria</taxon>
        <taxon>Bacillati</taxon>
        <taxon>Cyanobacteriota</taxon>
        <taxon>Cyanophyceae</taxon>
        <taxon>Pleurocapsales</taxon>
        <taxon>Dermocarpellaceae</taxon>
        <taxon>Stanieria</taxon>
    </lineage>
</organism>